<evidence type="ECO:0008006" key="4">
    <source>
        <dbReference type="Google" id="ProtNLM"/>
    </source>
</evidence>
<feature type="chain" id="PRO_5021985501" description="Lipoprotein LprG" evidence="1">
    <location>
        <begin position="29"/>
        <end position="281"/>
    </location>
</feature>
<organism evidence="2 3">
    <name type="scientific">Thermopolyspora flexuosa</name>
    <dbReference type="NCBI Taxonomy" id="103836"/>
    <lineage>
        <taxon>Bacteria</taxon>
        <taxon>Bacillati</taxon>
        <taxon>Actinomycetota</taxon>
        <taxon>Actinomycetes</taxon>
        <taxon>Streptosporangiales</taxon>
        <taxon>Streptosporangiaceae</taxon>
        <taxon>Thermopolyspora</taxon>
    </lineage>
</organism>
<reference evidence="2 3" key="1">
    <citation type="submission" date="2019-06" db="EMBL/GenBank/DDBJ databases">
        <title>Sequencing the genomes of 1000 actinobacteria strains.</title>
        <authorList>
            <person name="Klenk H.-P."/>
        </authorList>
    </citation>
    <scope>NUCLEOTIDE SEQUENCE [LARGE SCALE GENOMIC DNA]</scope>
    <source>
        <strain evidence="2 3">DSM 43186</strain>
    </source>
</reference>
<dbReference type="OrthoDB" id="3515039at2"/>
<name>A0A543J2C6_9ACTN</name>
<evidence type="ECO:0000256" key="1">
    <source>
        <dbReference type="SAM" id="SignalP"/>
    </source>
</evidence>
<feature type="signal peptide" evidence="1">
    <location>
        <begin position="1"/>
        <end position="28"/>
    </location>
</feature>
<keyword evidence="3" id="KW-1185">Reference proteome</keyword>
<protein>
    <recommendedName>
        <fullName evidence="4">Lipoprotein LprG</fullName>
    </recommendedName>
</protein>
<accession>A0A543J2C6</accession>
<dbReference type="Proteomes" id="UP000319213">
    <property type="component" value="Unassembled WGS sequence"/>
</dbReference>
<dbReference type="AlphaFoldDB" id="A0A543J2C6"/>
<proteinExistence type="predicted"/>
<gene>
    <name evidence="2" type="ORF">FHX40_3731</name>
</gene>
<dbReference type="Gene3D" id="2.50.20.20">
    <property type="match status" value="1"/>
</dbReference>
<evidence type="ECO:0000313" key="3">
    <source>
        <dbReference type="Proteomes" id="UP000319213"/>
    </source>
</evidence>
<sequence length="281" mass="30539">MRRVTPKLAALAVAALFAPVAVASPAHAKPTPDPLTALRKQLTAGGGVTYTSRTTLRNKRIATTTGAFRFGRSGLAASRLSTGLRVELPSLRENPLLEALPEETVKIGRTAYLRNVELVLRHRERRPWAQVKDGPATGLYGVLGQLVNPTEPATLKTLLAQSRSKRPGGVVGGTRTTLYQGKVTIGRLYRVSPWLRDALLTKPTPRLAKTTVDWKLYVGADGLPRRVVSSWSPAALGVTKGRFTADSTFTRWGRKISIKPPADHEVIQIPKSEIKPPLPVK</sequence>
<dbReference type="EMBL" id="VFPQ01000001">
    <property type="protein sequence ID" value="TQM76979.1"/>
    <property type="molecule type" value="Genomic_DNA"/>
</dbReference>
<dbReference type="RefSeq" id="WP_142260778.1">
    <property type="nucleotide sequence ID" value="NZ_BMPV01000005.1"/>
</dbReference>
<comment type="caution">
    <text evidence="2">The sequence shown here is derived from an EMBL/GenBank/DDBJ whole genome shotgun (WGS) entry which is preliminary data.</text>
</comment>
<evidence type="ECO:0000313" key="2">
    <source>
        <dbReference type="EMBL" id="TQM76979.1"/>
    </source>
</evidence>
<keyword evidence="1" id="KW-0732">Signal</keyword>